<proteinExistence type="predicted"/>
<keyword evidence="3" id="KW-1185">Reference proteome</keyword>
<dbReference type="Proteomes" id="UP001589575">
    <property type="component" value="Unassembled WGS sequence"/>
</dbReference>
<feature type="region of interest" description="Disordered" evidence="1">
    <location>
        <begin position="72"/>
        <end position="108"/>
    </location>
</feature>
<name>A0ABV5G2T9_9MICC</name>
<organism evidence="2 3">
    <name type="scientific">Citricoccus parietis</name>
    <dbReference type="NCBI Taxonomy" id="592307"/>
    <lineage>
        <taxon>Bacteria</taxon>
        <taxon>Bacillati</taxon>
        <taxon>Actinomycetota</taxon>
        <taxon>Actinomycetes</taxon>
        <taxon>Micrococcales</taxon>
        <taxon>Micrococcaceae</taxon>
        <taxon>Citricoccus</taxon>
    </lineage>
</organism>
<feature type="region of interest" description="Disordered" evidence="1">
    <location>
        <begin position="1"/>
        <end position="32"/>
    </location>
</feature>
<gene>
    <name evidence="2" type="ORF">ACFFX0_19400</name>
</gene>
<reference evidence="2 3" key="1">
    <citation type="submission" date="2024-09" db="EMBL/GenBank/DDBJ databases">
        <authorList>
            <person name="Sun Q."/>
            <person name="Mori K."/>
        </authorList>
    </citation>
    <scope>NUCLEOTIDE SEQUENCE [LARGE SCALE GENOMIC DNA]</scope>
    <source>
        <strain evidence="2 3">CCM 7609</strain>
    </source>
</reference>
<evidence type="ECO:0000256" key="1">
    <source>
        <dbReference type="SAM" id="MobiDB-lite"/>
    </source>
</evidence>
<evidence type="ECO:0000313" key="3">
    <source>
        <dbReference type="Proteomes" id="UP001589575"/>
    </source>
</evidence>
<accession>A0ABV5G2T9</accession>
<dbReference type="EMBL" id="JBHMFI010000001">
    <property type="protein sequence ID" value="MFB9073245.1"/>
    <property type="molecule type" value="Genomic_DNA"/>
</dbReference>
<protein>
    <submittedName>
        <fullName evidence="2">Uncharacterized protein</fullName>
    </submittedName>
</protein>
<sequence length="108" mass="11368">MDAGRLQLADRGPRDDGRLRLPPHLVPEALDGPQRRARLQFLTCNHRVPSTAPIPMDIVILGSAQRGVTGTTLTGHAAAKASPADVGPVLPEQPDRTGHGPRTSEGSA</sequence>
<evidence type="ECO:0000313" key="2">
    <source>
        <dbReference type="EMBL" id="MFB9073245.1"/>
    </source>
</evidence>
<comment type="caution">
    <text evidence="2">The sequence shown here is derived from an EMBL/GenBank/DDBJ whole genome shotgun (WGS) entry which is preliminary data.</text>
</comment>